<evidence type="ECO:0000313" key="10">
    <source>
        <dbReference type="Proteomes" id="UP000737171"/>
    </source>
</evidence>
<dbReference type="InterPro" id="IPR009100">
    <property type="entry name" value="AcylCoA_DH/oxidase_NM_dom_sf"/>
</dbReference>
<evidence type="ECO:0000259" key="7">
    <source>
        <dbReference type="Pfam" id="PF02770"/>
    </source>
</evidence>
<evidence type="ECO:0000259" key="8">
    <source>
        <dbReference type="Pfam" id="PF02771"/>
    </source>
</evidence>
<dbReference type="InterPro" id="IPR046373">
    <property type="entry name" value="Acyl-CoA_Oxase/DH_mid-dom_sf"/>
</dbReference>
<dbReference type="Pfam" id="PF02771">
    <property type="entry name" value="Acyl-CoA_dh_N"/>
    <property type="match status" value="1"/>
</dbReference>
<evidence type="ECO:0000256" key="2">
    <source>
        <dbReference type="ARBA" id="ARBA00009347"/>
    </source>
</evidence>
<gene>
    <name evidence="9" type="ORF">HLB44_25625</name>
</gene>
<proteinExistence type="inferred from homology"/>
<reference evidence="9 10" key="1">
    <citation type="submission" date="2020-05" db="EMBL/GenBank/DDBJ databases">
        <title>Aquincola sp. isolate from soil.</title>
        <authorList>
            <person name="Han J."/>
            <person name="Kim D.-U."/>
        </authorList>
    </citation>
    <scope>NUCLEOTIDE SEQUENCE [LARGE SCALE GENOMIC DNA]</scope>
    <source>
        <strain evidence="9 10">S2</strain>
    </source>
</reference>
<dbReference type="RefSeq" id="WP_173129340.1">
    <property type="nucleotide sequence ID" value="NZ_JABRWJ010000008.1"/>
</dbReference>
<dbReference type="Gene3D" id="1.10.540.10">
    <property type="entry name" value="Acyl-CoA dehydrogenase/oxidase, N-terminal domain"/>
    <property type="match status" value="1"/>
</dbReference>
<dbReference type="Pfam" id="PF02770">
    <property type="entry name" value="Acyl-CoA_dh_M"/>
    <property type="match status" value="1"/>
</dbReference>
<accession>A0ABX2EPC5</accession>
<dbReference type="InterPro" id="IPR013786">
    <property type="entry name" value="AcylCoA_DH/ox_N"/>
</dbReference>
<protein>
    <submittedName>
        <fullName evidence="9">Acyl-CoA dehydrogenase family protein</fullName>
    </submittedName>
</protein>
<evidence type="ECO:0000256" key="3">
    <source>
        <dbReference type="ARBA" id="ARBA00022630"/>
    </source>
</evidence>
<comment type="cofactor">
    <cofactor evidence="1">
        <name>FAD</name>
        <dbReference type="ChEBI" id="CHEBI:57692"/>
    </cofactor>
</comment>
<dbReference type="PANTHER" id="PTHR48083">
    <property type="entry name" value="MEDIUM-CHAIN SPECIFIC ACYL-COA DEHYDROGENASE, MITOCHONDRIAL-RELATED"/>
    <property type="match status" value="1"/>
</dbReference>
<dbReference type="PANTHER" id="PTHR48083:SF28">
    <property type="entry name" value="ACYL-COA DEHYDROGENASE FAMILY PROTEIN (AFU_ORTHOLOGUE AFUA_6G10880)-RELATED"/>
    <property type="match status" value="1"/>
</dbReference>
<dbReference type="EMBL" id="JABRWJ010000008">
    <property type="protein sequence ID" value="NRF70390.1"/>
    <property type="molecule type" value="Genomic_DNA"/>
</dbReference>
<dbReference type="InterPro" id="IPR006091">
    <property type="entry name" value="Acyl-CoA_Oxase/DH_mid-dom"/>
</dbReference>
<evidence type="ECO:0000256" key="1">
    <source>
        <dbReference type="ARBA" id="ARBA00001974"/>
    </source>
</evidence>
<evidence type="ECO:0000256" key="5">
    <source>
        <dbReference type="ARBA" id="ARBA00023002"/>
    </source>
</evidence>
<dbReference type="PROSITE" id="PS00072">
    <property type="entry name" value="ACYL_COA_DH_1"/>
    <property type="match status" value="1"/>
</dbReference>
<dbReference type="Gene3D" id="1.20.140.10">
    <property type="entry name" value="Butyryl-CoA Dehydrogenase, subunit A, domain 3"/>
    <property type="match status" value="1"/>
</dbReference>
<keyword evidence="10" id="KW-1185">Reference proteome</keyword>
<dbReference type="InterPro" id="IPR006089">
    <property type="entry name" value="Acyl-CoA_DH_CS"/>
</dbReference>
<keyword evidence="3" id="KW-0285">Flavoprotein</keyword>
<dbReference type="InterPro" id="IPR037069">
    <property type="entry name" value="AcylCoA_DH/ox_N_sf"/>
</dbReference>
<comment type="caution">
    <text evidence="9">The sequence shown here is derived from an EMBL/GenBank/DDBJ whole genome shotgun (WGS) entry which is preliminary data.</text>
</comment>
<feature type="domain" description="Acyl-CoA dehydrogenase/oxidase N-terminal" evidence="8">
    <location>
        <begin position="14"/>
        <end position="125"/>
    </location>
</feature>
<dbReference type="SUPFAM" id="SSF47203">
    <property type="entry name" value="Acyl-CoA dehydrogenase C-terminal domain-like"/>
    <property type="match status" value="1"/>
</dbReference>
<name>A0ABX2EPC5_9BURK</name>
<dbReference type="Pfam" id="PF00441">
    <property type="entry name" value="Acyl-CoA_dh_1"/>
    <property type="match status" value="1"/>
</dbReference>
<dbReference type="InterPro" id="IPR036250">
    <property type="entry name" value="AcylCo_DH-like_C"/>
</dbReference>
<dbReference type="Proteomes" id="UP000737171">
    <property type="component" value="Unassembled WGS sequence"/>
</dbReference>
<feature type="domain" description="Acyl-CoA dehydrogenase/oxidase C-terminal" evidence="6">
    <location>
        <begin position="238"/>
        <end position="396"/>
    </location>
</feature>
<evidence type="ECO:0000313" key="9">
    <source>
        <dbReference type="EMBL" id="NRF70390.1"/>
    </source>
</evidence>
<keyword evidence="4" id="KW-0274">FAD</keyword>
<evidence type="ECO:0000256" key="4">
    <source>
        <dbReference type="ARBA" id="ARBA00022827"/>
    </source>
</evidence>
<evidence type="ECO:0000259" key="6">
    <source>
        <dbReference type="Pfam" id="PF00441"/>
    </source>
</evidence>
<dbReference type="InterPro" id="IPR050741">
    <property type="entry name" value="Acyl-CoA_dehydrogenase"/>
</dbReference>
<keyword evidence="5" id="KW-0560">Oxidoreductase</keyword>
<comment type="similarity">
    <text evidence="2">Belongs to the acyl-CoA dehydrogenase family.</text>
</comment>
<dbReference type="Gene3D" id="2.40.110.10">
    <property type="entry name" value="Butyryl-CoA Dehydrogenase, subunit A, domain 2"/>
    <property type="match status" value="1"/>
</dbReference>
<organism evidence="9 10">
    <name type="scientific">Pseudaquabacterium terrae</name>
    <dbReference type="NCBI Taxonomy" id="2732868"/>
    <lineage>
        <taxon>Bacteria</taxon>
        <taxon>Pseudomonadati</taxon>
        <taxon>Pseudomonadota</taxon>
        <taxon>Betaproteobacteria</taxon>
        <taxon>Burkholderiales</taxon>
        <taxon>Sphaerotilaceae</taxon>
        <taxon>Pseudaquabacterium</taxon>
    </lineage>
</organism>
<feature type="domain" description="Acyl-CoA oxidase/dehydrogenase middle" evidence="7">
    <location>
        <begin position="130"/>
        <end position="225"/>
    </location>
</feature>
<dbReference type="PIRSF" id="PIRSF016578">
    <property type="entry name" value="HsaA"/>
    <property type="match status" value="1"/>
</dbReference>
<dbReference type="InterPro" id="IPR009075">
    <property type="entry name" value="AcylCo_DH/oxidase_C"/>
</dbReference>
<sequence>MSLLDAPPAPHYFSPEHEQFRRTMRDWVAREISPHVNHWDEAETFPRALYRQAAEIGLLGLGYPEELGGTPADVFYFLIASEELARAGSGGLQASLLSHSIGLPPVLAHGSEALKRRVIPPVLAGAKIAALAVTEPSGGSDVAALKTTAIRDGDHYVVDGEKVFITSGMRADFITCAVRTDPASKGPNGISALLVEGDAPGLTRTPLKKMGWWASDTAHLRFERCRVPVENLIGEEHRGFKTFMTNFNAERLGMAALALGYAEVCLDEALDWARQRMTFGAPLSERQVIRHKLVDMLRQIDAARCMVYELAWRTERSDHGLEHGRDDPARLVARIALAKVQATQAMQFCADAAVQILGGMGFMRGTKSERIYREVKVMMIGGGSEEIMKDLAARQLGI</sequence>
<dbReference type="SUPFAM" id="SSF56645">
    <property type="entry name" value="Acyl-CoA dehydrogenase NM domain-like"/>
    <property type="match status" value="1"/>
</dbReference>